<dbReference type="AlphaFoldDB" id="N6U349"/>
<evidence type="ECO:0000313" key="1">
    <source>
        <dbReference type="EMBL" id="ENN72997.1"/>
    </source>
</evidence>
<dbReference type="HOGENOM" id="CLU_188620_0_0_1"/>
<name>N6U349_DENPD</name>
<organism evidence="1">
    <name type="scientific">Dendroctonus ponderosae</name>
    <name type="common">Mountain pine beetle</name>
    <dbReference type="NCBI Taxonomy" id="77166"/>
    <lineage>
        <taxon>Eukaryota</taxon>
        <taxon>Metazoa</taxon>
        <taxon>Ecdysozoa</taxon>
        <taxon>Arthropoda</taxon>
        <taxon>Hexapoda</taxon>
        <taxon>Insecta</taxon>
        <taxon>Pterygota</taxon>
        <taxon>Neoptera</taxon>
        <taxon>Endopterygota</taxon>
        <taxon>Coleoptera</taxon>
        <taxon>Polyphaga</taxon>
        <taxon>Cucujiformia</taxon>
        <taxon>Curculionidae</taxon>
        <taxon>Scolytinae</taxon>
        <taxon>Dendroctonus</taxon>
    </lineage>
</organism>
<proteinExistence type="predicted"/>
<sequence length="87" mass="10156">MKMVCASSGSRLLKAMETWLEDVKRVRIPRPKFGSSGRFYVYPPTEPPKDYFYEDTQDLKLRTSIHQASSNLAKATEELRRAFREKL</sequence>
<dbReference type="OMA" id="SEMHSHR"/>
<accession>N6U349</accession>
<dbReference type="EMBL" id="KB741190">
    <property type="protein sequence ID" value="ENN72997.1"/>
    <property type="molecule type" value="Genomic_DNA"/>
</dbReference>
<gene>
    <name evidence="1" type="ORF">YQE_10332</name>
</gene>
<feature type="non-terminal residue" evidence="1">
    <location>
        <position position="1"/>
    </location>
</feature>
<protein>
    <submittedName>
        <fullName evidence="1">Uncharacterized protein</fullName>
    </submittedName>
</protein>
<reference evidence="1" key="1">
    <citation type="journal article" date="2013" name="Genome Biol.">
        <title>Draft genome of the mountain pine beetle, Dendroctonus ponderosae Hopkins, a major forest pest.</title>
        <authorList>
            <person name="Keeling C.I."/>
            <person name="Yuen M.M."/>
            <person name="Liao N.Y."/>
            <person name="Docking T.R."/>
            <person name="Chan S.K."/>
            <person name="Taylor G.A."/>
            <person name="Palmquist D.L."/>
            <person name="Jackman S.D."/>
            <person name="Nguyen A."/>
            <person name="Li M."/>
            <person name="Henderson H."/>
            <person name="Janes J.K."/>
            <person name="Zhao Y."/>
            <person name="Pandoh P."/>
            <person name="Moore R."/>
            <person name="Sperling F.A."/>
            <person name="Huber D.P."/>
            <person name="Birol I."/>
            <person name="Jones S.J."/>
            <person name="Bohlmann J."/>
        </authorList>
    </citation>
    <scope>NUCLEOTIDE SEQUENCE</scope>
</reference>